<evidence type="ECO:0000313" key="1">
    <source>
        <dbReference type="EMBL" id="APG49170.1"/>
    </source>
</evidence>
<keyword evidence="1" id="KW-0614">Plasmid</keyword>
<organism evidence="1 2">
    <name type="scientific">Phaeobacter porticola</name>
    <dbReference type="NCBI Taxonomy" id="1844006"/>
    <lineage>
        <taxon>Bacteria</taxon>
        <taxon>Pseudomonadati</taxon>
        <taxon>Pseudomonadota</taxon>
        <taxon>Alphaproteobacteria</taxon>
        <taxon>Rhodobacterales</taxon>
        <taxon>Roseobacteraceae</taxon>
        <taxon>Phaeobacter</taxon>
    </lineage>
</organism>
<gene>
    <name evidence="1" type="ORF">PhaeoP97_03820</name>
</gene>
<reference evidence="2" key="1">
    <citation type="submission" date="2016-07" db="EMBL/GenBank/DDBJ databases">
        <title>Phaeobacter portensis sp. nov., a tropodithietic acid producing bacterium isolated from a German harbor.</title>
        <authorList>
            <person name="Freese H.M."/>
            <person name="Bunk B."/>
            <person name="Breider S."/>
            <person name="Brinkhoff T."/>
        </authorList>
    </citation>
    <scope>NUCLEOTIDE SEQUENCE [LARGE SCALE GENOMIC DNA]</scope>
    <source>
        <strain evidence="2">P97</strain>
        <plasmid evidence="2">pp97_b</plasmid>
    </source>
</reference>
<dbReference type="KEGG" id="php:PhaeoP97_03820"/>
<keyword evidence="2" id="KW-1185">Reference proteome</keyword>
<dbReference type="EMBL" id="CP016366">
    <property type="protein sequence ID" value="APG49170.1"/>
    <property type="molecule type" value="Genomic_DNA"/>
</dbReference>
<sequence>MMASVASAQSNPEINVFFGFDFILHPIAIKWACQGAREQDLATFETLIAAFPEDAKSADLRTHLDALQQISEDDEGLTLISGSEISKEQAEQLCRAARPLSVAWATPEQLVNDNEDGVPSEQRTAWAEFWKVVENLQ</sequence>
<protein>
    <submittedName>
        <fullName evidence="1">Uncharacterized protein</fullName>
    </submittedName>
</protein>
<evidence type="ECO:0000313" key="2">
    <source>
        <dbReference type="Proteomes" id="UP000183859"/>
    </source>
</evidence>
<name>A0A1L3IAI1_9RHOB</name>
<proteinExistence type="predicted"/>
<dbReference type="Proteomes" id="UP000183859">
    <property type="component" value="Plasmid pP97_b"/>
</dbReference>
<dbReference type="AlphaFoldDB" id="A0A1L3IAI1"/>
<accession>A0A1L3IAI1</accession>
<geneLocation type="plasmid" evidence="2">
    <name>pp97_b</name>
</geneLocation>